<evidence type="ECO:0000256" key="3">
    <source>
        <dbReference type="ARBA" id="ARBA00022692"/>
    </source>
</evidence>
<evidence type="ECO:0000256" key="10">
    <source>
        <dbReference type="RuleBase" id="RU003983"/>
    </source>
</evidence>
<keyword evidence="3 11" id="KW-0812">Transmembrane</keyword>
<name>A0ABU9KS22_9EURY</name>
<feature type="domain" description="Peptidase M48" evidence="12">
    <location>
        <begin position="19"/>
        <end position="205"/>
    </location>
</feature>
<evidence type="ECO:0000256" key="11">
    <source>
        <dbReference type="SAM" id="Phobius"/>
    </source>
</evidence>
<keyword evidence="5 10" id="KW-0378">Hydrolase</keyword>
<keyword evidence="9 11" id="KW-0472">Membrane</keyword>
<accession>A0ABU9KS22</accession>
<evidence type="ECO:0000256" key="1">
    <source>
        <dbReference type="ARBA" id="ARBA00022475"/>
    </source>
</evidence>
<dbReference type="InterPro" id="IPR001915">
    <property type="entry name" value="Peptidase_M48"/>
</dbReference>
<dbReference type="Pfam" id="PF01435">
    <property type="entry name" value="Peptidase_M48"/>
    <property type="match status" value="1"/>
</dbReference>
<evidence type="ECO:0000256" key="2">
    <source>
        <dbReference type="ARBA" id="ARBA00022670"/>
    </source>
</evidence>
<dbReference type="InterPro" id="IPR050083">
    <property type="entry name" value="HtpX_protease"/>
</dbReference>
<proteinExistence type="inferred from homology"/>
<dbReference type="Gene3D" id="3.30.2010.10">
    <property type="entry name" value="Metalloproteases ('zincins'), catalytic domain"/>
    <property type="match status" value="1"/>
</dbReference>
<evidence type="ECO:0000313" key="14">
    <source>
        <dbReference type="Proteomes" id="UP001396646"/>
    </source>
</evidence>
<evidence type="ECO:0000259" key="12">
    <source>
        <dbReference type="Pfam" id="PF01435"/>
    </source>
</evidence>
<comment type="caution">
    <text evidence="13">The sequence shown here is derived from an EMBL/GenBank/DDBJ whole genome shotgun (WGS) entry which is preliminary data.</text>
</comment>
<comment type="cofactor">
    <cofactor evidence="10">
        <name>Zn(2+)</name>
        <dbReference type="ChEBI" id="CHEBI:29105"/>
    </cofactor>
    <text evidence="10">Binds 1 zinc ion per subunit.</text>
</comment>
<dbReference type="EC" id="3.4.24.-" evidence="13"/>
<keyword evidence="1" id="KW-1003">Cell membrane</keyword>
<keyword evidence="6 10" id="KW-0862">Zinc</keyword>
<evidence type="ECO:0000256" key="8">
    <source>
        <dbReference type="ARBA" id="ARBA00023049"/>
    </source>
</evidence>
<protein>
    <submittedName>
        <fullName evidence="13">M48 family metalloprotease</fullName>
        <ecNumber evidence="13">3.4.24.-</ecNumber>
    </submittedName>
</protein>
<dbReference type="EMBL" id="JBCAUS010000002">
    <property type="protein sequence ID" value="MEL4304360.1"/>
    <property type="molecule type" value="Genomic_DNA"/>
</dbReference>
<dbReference type="GO" id="GO:0008237">
    <property type="term" value="F:metallopeptidase activity"/>
    <property type="evidence" value="ECO:0007669"/>
    <property type="project" value="UniProtKB-KW"/>
</dbReference>
<evidence type="ECO:0000256" key="9">
    <source>
        <dbReference type="ARBA" id="ARBA00023136"/>
    </source>
</evidence>
<feature type="transmembrane region" description="Helical" evidence="11">
    <location>
        <begin position="80"/>
        <end position="100"/>
    </location>
</feature>
<keyword evidence="2 10" id="KW-0645">Protease</keyword>
<gene>
    <name evidence="13" type="ORF">WOA13_00720</name>
</gene>
<evidence type="ECO:0000256" key="4">
    <source>
        <dbReference type="ARBA" id="ARBA00022723"/>
    </source>
</evidence>
<evidence type="ECO:0000313" key="13">
    <source>
        <dbReference type="EMBL" id="MEL4304360.1"/>
    </source>
</evidence>
<evidence type="ECO:0000256" key="7">
    <source>
        <dbReference type="ARBA" id="ARBA00022989"/>
    </source>
</evidence>
<comment type="similarity">
    <text evidence="10">Belongs to the peptidase M48 family.</text>
</comment>
<dbReference type="RefSeq" id="WP_342126090.1">
    <property type="nucleotide sequence ID" value="NZ_JBCAUS010000002.1"/>
</dbReference>
<keyword evidence="4" id="KW-0479">Metal-binding</keyword>
<dbReference type="PANTHER" id="PTHR43221:SF2">
    <property type="entry name" value="PROTEASE HTPX HOMOLOG"/>
    <property type="match status" value="1"/>
</dbReference>
<keyword evidence="8 10" id="KW-0482">Metalloprotease</keyword>
<organism evidence="13 14">
    <name type="scientific">Methanococcoides cohabitans</name>
    <dbReference type="NCBI Taxonomy" id="3136559"/>
    <lineage>
        <taxon>Archaea</taxon>
        <taxon>Methanobacteriati</taxon>
        <taxon>Methanobacteriota</taxon>
        <taxon>Stenosarchaea group</taxon>
        <taxon>Methanomicrobia</taxon>
        <taxon>Methanosarcinales</taxon>
        <taxon>Methanosarcinaceae</taxon>
        <taxon>Methanococcoides</taxon>
    </lineage>
</organism>
<sequence length="206" mass="23865">MGNDRNKLLSLEEHISESSRILGLRSIPHIVVEERGLPNARTNLSKILITTAALEIFTEEEQFAIIDHELGHISNKYKDWIFYAYLMLPFIAFMMLMWIGLSVLPVLSTMVLLFSLLLFVILRFPLNQWIIKLKRRSEFEADGISAKLGNKDALVSALVKLKPLLNENGGSRDSYNSIVQLIFRFYFSKNNVYPSIEERIERLKRY</sequence>
<feature type="transmembrane region" description="Helical" evidence="11">
    <location>
        <begin position="106"/>
        <end position="126"/>
    </location>
</feature>
<evidence type="ECO:0000256" key="5">
    <source>
        <dbReference type="ARBA" id="ARBA00022801"/>
    </source>
</evidence>
<dbReference type="Proteomes" id="UP001396646">
    <property type="component" value="Unassembled WGS sequence"/>
</dbReference>
<keyword evidence="7 11" id="KW-1133">Transmembrane helix</keyword>
<keyword evidence="14" id="KW-1185">Reference proteome</keyword>
<dbReference type="PANTHER" id="PTHR43221">
    <property type="entry name" value="PROTEASE HTPX"/>
    <property type="match status" value="1"/>
</dbReference>
<evidence type="ECO:0000256" key="6">
    <source>
        <dbReference type="ARBA" id="ARBA00022833"/>
    </source>
</evidence>
<reference evidence="13 14" key="1">
    <citation type="submission" date="2024-04" db="EMBL/GenBank/DDBJ databases">
        <title>Methanococcoides sp. LMO-2.</title>
        <authorList>
            <person name="Liang L."/>
        </authorList>
    </citation>
    <scope>NUCLEOTIDE SEQUENCE [LARGE SCALE GENOMIC DNA]</scope>
    <source>
        <strain evidence="13 14">LMO-2</strain>
    </source>
</reference>